<evidence type="ECO:0000256" key="1">
    <source>
        <dbReference type="ARBA" id="ARBA00004651"/>
    </source>
</evidence>
<dbReference type="RefSeq" id="WP_285362700.1">
    <property type="nucleotide sequence ID" value="NZ_JASOPU010000467.1"/>
</dbReference>
<dbReference type="AlphaFoldDB" id="A0AAW6YQF8"/>
<dbReference type="SUPFAM" id="SSF161098">
    <property type="entry name" value="MetI-like"/>
    <property type="match status" value="1"/>
</dbReference>
<keyword evidence="5 7" id="KW-1133">Transmembrane helix</keyword>
<dbReference type="GO" id="GO:0055085">
    <property type="term" value="P:transmembrane transport"/>
    <property type="evidence" value="ECO:0007669"/>
    <property type="project" value="InterPro"/>
</dbReference>
<organism evidence="9 10">
    <name type="scientific">Streptococcus pasteurianus</name>
    <dbReference type="NCBI Taxonomy" id="197614"/>
    <lineage>
        <taxon>Bacteria</taxon>
        <taxon>Bacillati</taxon>
        <taxon>Bacillota</taxon>
        <taxon>Bacilli</taxon>
        <taxon>Lactobacillales</taxon>
        <taxon>Streptococcaceae</taxon>
        <taxon>Streptococcus</taxon>
    </lineage>
</organism>
<dbReference type="InterPro" id="IPR000515">
    <property type="entry name" value="MetI-like"/>
</dbReference>
<dbReference type="PANTHER" id="PTHR30193:SF37">
    <property type="entry name" value="INNER MEMBRANE ABC TRANSPORTER PERMEASE PROTEIN YCJO"/>
    <property type="match status" value="1"/>
</dbReference>
<evidence type="ECO:0000256" key="3">
    <source>
        <dbReference type="ARBA" id="ARBA00022475"/>
    </source>
</evidence>
<evidence type="ECO:0000259" key="8">
    <source>
        <dbReference type="Pfam" id="PF00528"/>
    </source>
</evidence>
<accession>A0AAW6YQF8</accession>
<protein>
    <submittedName>
        <fullName evidence="9">ABC transporter permease subunit</fullName>
    </submittedName>
</protein>
<evidence type="ECO:0000256" key="4">
    <source>
        <dbReference type="ARBA" id="ARBA00022692"/>
    </source>
</evidence>
<evidence type="ECO:0000256" key="5">
    <source>
        <dbReference type="ARBA" id="ARBA00022989"/>
    </source>
</evidence>
<keyword evidence="3" id="KW-1003">Cell membrane</keyword>
<dbReference type="EMBL" id="JASOPU010000467">
    <property type="protein sequence ID" value="MDK7294370.1"/>
    <property type="molecule type" value="Genomic_DNA"/>
</dbReference>
<dbReference type="GO" id="GO:0005886">
    <property type="term" value="C:plasma membrane"/>
    <property type="evidence" value="ECO:0007669"/>
    <property type="project" value="UniProtKB-SubCell"/>
</dbReference>
<gene>
    <name evidence="9" type="ORF">QP487_13215</name>
</gene>
<dbReference type="Gene3D" id="1.10.3720.10">
    <property type="entry name" value="MetI-like"/>
    <property type="match status" value="1"/>
</dbReference>
<dbReference type="PANTHER" id="PTHR30193">
    <property type="entry name" value="ABC TRANSPORTER PERMEASE PROTEIN"/>
    <property type="match status" value="1"/>
</dbReference>
<proteinExistence type="predicted"/>
<evidence type="ECO:0000313" key="10">
    <source>
        <dbReference type="Proteomes" id="UP001237917"/>
    </source>
</evidence>
<keyword evidence="4 7" id="KW-0812">Transmembrane</keyword>
<evidence type="ECO:0000256" key="7">
    <source>
        <dbReference type="SAM" id="Phobius"/>
    </source>
</evidence>
<comment type="subcellular location">
    <subcellularLocation>
        <location evidence="1">Cell membrane</location>
        <topology evidence="1">Multi-pass membrane protein</topology>
    </subcellularLocation>
</comment>
<dbReference type="InterPro" id="IPR051393">
    <property type="entry name" value="ABC_transporter_permease"/>
</dbReference>
<sequence length="78" mass="8558">MYQPEGLINNLLAHIGVAGPDWLSSSTFAMVAVIVVTVWKNAGWAMLFYSTAMSSISPAYDEVCDIAGASYWQRIRTI</sequence>
<dbReference type="InterPro" id="IPR035906">
    <property type="entry name" value="MetI-like_sf"/>
</dbReference>
<reference evidence="9" key="1">
    <citation type="submission" date="2023-05" db="EMBL/GenBank/DDBJ databases">
        <title>Cataloging the Phylogenetic Diversity of Human Bladder Bacteria.</title>
        <authorList>
            <person name="Du J."/>
        </authorList>
    </citation>
    <scope>NUCLEOTIDE SEQUENCE</scope>
    <source>
        <strain evidence="9">UMB0765</strain>
    </source>
</reference>
<name>A0AAW6YQF8_9STRE</name>
<comment type="caution">
    <text evidence="9">The sequence shown here is derived from an EMBL/GenBank/DDBJ whole genome shotgun (WGS) entry which is preliminary data.</text>
</comment>
<dbReference type="Proteomes" id="UP001237917">
    <property type="component" value="Unassembled WGS sequence"/>
</dbReference>
<keyword evidence="2" id="KW-0813">Transport</keyword>
<feature type="non-terminal residue" evidence="9">
    <location>
        <position position="78"/>
    </location>
</feature>
<keyword evidence="6 7" id="KW-0472">Membrane</keyword>
<evidence type="ECO:0000256" key="2">
    <source>
        <dbReference type="ARBA" id="ARBA00022448"/>
    </source>
</evidence>
<feature type="domain" description="ABC transmembrane type-1" evidence="8">
    <location>
        <begin position="16"/>
        <end position="78"/>
    </location>
</feature>
<feature type="transmembrane region" description="Helical" evidence="7">
    <location>
        <begin position="28"/>
        <end position="49"/>
    </location>
</feature>
<evidence type="ECO:0000313" key="9">
    <source>
        <dbReference type="EMBL" id="MDK7294370.1"/>
    </source>
</evidence>
<evidence type="ECO:0000256" key="6">
    <source>
        <dbReference type="ARBA" id="ARBA00023136"/>
    </source>
</evidence>
<dbReference type="Pfam" id="PF00528">
    <property type="entry name" value="BPD_transp_1"/>
    <property type="match status" value="1"/>
</dbReference>